<dbReference type="EMBL" id="WIUZ02000001">
    <property type="protein sequence ID" value="KAF9793301.1"/>
    <property type="molecule type" value="Genomic_DNA"/>
</dbReference>
<dbReference type="GO" id="GO:0009691">
    <property type="term" value="P:cytokinin biosynthetic process"/>
    <property type="evidence" value="ECO:0007669"/>
    <property type="project" value="InterPro"/>
</dbReference>
<dbReference type="PANTHER" id="PTHR31223:SF70">
    <property type="entry name" value="LOG FAMILY PROTEIN YJL055W"/>
    <property type="match status" value="1"/>
</dbReference>
<sequence length="245" mass="26161">MTNAVAVYCGASPGRQRAYRCAADSLGRALAVAKRPLVYGGGVKGIMGIVSRAALSAGGDVVGVIPYAILAGGGEGERFSPDGPMSVFDSLREDGRERAGLVVVDSMHERKVEMARRSCGFIGLPGGYGTFEEVFEVTTWTQIGIHSKPVVIANVLGFFDPIRALIQNAVGDGFIRPVGKGLIKFVDGPADYSLHETFDWGKALLDELDTWEDDPSYSLGFKWTKSADSSTSNSSEEETEALWAT</sequence>
<dbReference type="InterPro" id="IPR031100">
    <property type="entry name" value="LOG_fam"/>
</dbReference>
<organism evidence="2 3">
    <name type="scientific">Thelephora terrestris</name>
    <dbReference type="NCBI Taxonomy" id="56493"/>
    <lineage>
        <taxon>Eukaryota</taxon>
        <taxon>Fungi</taxon>
        <taxon>Dikarya</taxon>
        <taxon>Basidiomycota</taxon>
        <taxon>Agaricomycotina</taxon>
        <taxon>Agaricomycetes</taxon>
        <taxon>Thelephorales</taxon>
        <taxon>Thelephoraceae</taxon>
        <taxon>Thelephora</taxon>
    </lineage>
</organism>
<protein>
    <recommendedName>
        <fullName evidence="4">Cytokinin riboside 5'-monophosphate phosphoribohydrolase</fullName>
    </recommendedName>
</protein>
<dbReference type="InterPro" id="IPR005269">
    <property type="entry name" value="LOG"/>
</dbReference>
<reference evidence="2" key="2">
    <citation type="submission" date="2020-11" db="EMBL/GenBank/DDBJ databases">
        <authorList>
            <consortium name="DOE Joint Genome Institute"/>
            <person name="Kuo A."/>
            <person name="Miyauchi S."/>
            <person name="Kiss E."/>
            <person name="Drula E."/>
            <person name="Kohler A."/>
            <person name="Sanchez-Garcia M."/>
            <person name="Andreopoulos B."/>
            <person name="Barry K.W."/>
            <person name="Bonito G."/>
            <person name="Buee M."/>
            <person name="Carver A."/>
            <person name="Chen C."/>
            <person name="Cichocki N."/>
            <person name="Clum A."/>
            <person name="Culley D."/>
            <person name="Crous P.W."/>
            <person name="Fauchery L."/>
            <person name="Girlanda M."/>
            <person name="Hayes R."/>
            <person name="Keri Z."/>
            <person name="Labutti K."/>
            <person name="Lipzen A."/>
            <person name="Lombard V."/>
            <person name="Magnuson J."/>
            <person name="Maillard F."/>
            <person name="Morin E."/>
            <person name="Murat C."/>
            <person name="Nolan M."/>
            <person name="Ohm R."/>
            <person name="Pangilinan J."/>
            <person name="Pereira M."/>
            <person name="Perotto S."/>
            <person name="Peter M."/>
            <person name="Riley R."/>
            <person name="Sitrit Y."/>
            <person name="Stielow B."/>
            <person name="Szollosi G."/>
            <person name="Zifcakova L."/>
            <person name="Stursova M."/>
            <person name="Spatafora J.W."/>
            <person name="Tedersoo L."/>
            <person name="Vaario L.-M."/>
            <person name="Yamada A."/>
            <person name="Yan M."/>
            <person name="Wang P."/>
            <person name="Xu J."/>
            <person name="Bruns T."/>
            <person name="Baldrian P."/>
            <person name="Vilgalys R."/>
            <person name="Henrissat B."/>
            <person name="Grigoriev I.V."/>
            <person name="Hibbett D."/>
            <person name="Nagy L.G."/>
            <person name="Martin F.M."/>
        </authorList>
    </citation>
    <scope>NUCLEOTIDE SEQUENCE</scope>
    <source>
        <strain evidence="2">UH-Tt-Lm1</strain>
    </source>
</reference>
<dbReference type="AlphaFoldDB" id="A0A9P6HYE7"/>
<reference evidence="2" key="1">
    <citation type="journal article" date="2020" name="Nat. Commun.">
        <title>Large-scale genome sequencing of mycorrhizal fungi provides insights into the early evolution of symbiotic traits.</title>
        <authorList>
            <person name="Miyauchi S."/>
            <person name="Kiss E."/>
            <person name="Kuo A."/>
            <person name="Drula E."/>
            <person name="Kohler A."/>
            <person name="Sanchez-Garcia M."/>
            <person name="Morin E."/>
            <person name="Andreopoulos B."/>
            <person name="Barry K.W."/>
            <person name="Bonito G."/>
            <person name="Buee M."/>
            <person name="Carver A."/>
            <person name="Chen C."/>
            <person name="Cichocki N."/>
            <person name="Clum A."/>
            <person name="Culley D."/>
            <person name="Crous P.W."/>
            <person name="Fauchery L."/>
            <person name="Girlanda M."/>
            <person name="Hayes R.D."/>
            <person name="Keri Z."/>
            <person name="LaButti K."/>
            <person name="Lipzen A."/>
            <person name="Lombard V."/>
            <person name="Magnuson J."/>
            <person name="Maillard F."/>
            <person name="Murat C."/>
            <person name="Nolan M."/>
            <person name="Ohm R.A."/>
            <person name="Pangilinan J."/>
            <person name="Pereira M.F."/>
            <person name="Perotto S."/>
            <person name="Peter M."/>
            <person name="Pfister S."/>
            <person name="Riley R."/>
            <person name="Sitrit Y."/>
            <person name="Stielow J.B."/>
            <person name="Szollosi G."/>
            <person name="Zifcakova L."/>
            <person name="Stursova M."/>
            <person name="Spatafora J.W."/>
            <person name="Tedersoo L."/>
            <person name="Vaario L.M."/>
            <person name="Yamada A."/>
            <person name="Yan M."/>
            <person name="Wang P."/>
            <person name="Xu J."/>
            <person name="Bruns T."/>
            <person name="Baldrian P."/>
            <person name="Vilgalys R."/>
            <person name="Dunand C."/>
            <person name="Henrissat B."/>
            <person name="Grigoriev I.V."/>
            <person name="Hibbett D."/>
            <person name="Nagy L.G."/>
            <person name="Martin F.M."/>
        </authorList>
    </citation>
    <scope>NUCLEOTIDE SEQUENCE</scope>
    <source>
        <strain evidence="2">UH-Tt-Lm1</strain>
    </source>
</reference>
<dbReference type="Proteomes" id="UP000736335">
    <property type="component" value="Unassembled WGS sequence"/>
</dbReference>
<dbReference type="Pfam" id="PF03641">
    <property type="entry name" value="Lysine_decarbox"/>
    <property type="match status" value="1"/>
</dbReference>
<name>A0A9P6HYE7_9AGAM</name>
<evidence type="ECO:0000256" key="1">
    <source>
        <dbReference type="SAM" id="MobiDB-lite"/>
    </source>
</evidence>
<dbReference type="SUPFAM" id="SSF102405">
    <property type="entry name" value="MCP/YpsA-like"/>
    <property type="match status" value="1"/>
</dbReference>
<gene>
    <name evidence="2" type="ORF">BJ322DRAFT_997833</name>
</gene>
<proteinExistence type="predicted"/>
<dbReference type="OrthoDB" id="414463at2759"/>
<evidence type="ECO:0008006" key="4">
    <source>
        <dbReference type="Google" id="ProtNLM"/>
    </source>
</evidence>
<dbReference type="NCBIfam" id="TIGR00730">
    <property type="entry name" value="Rossman fold protein, TIGR00730 family"/>
    <property type="match status" value="1"/>
</dbReference>
<feature type="compositionally biased region" description="Acidic residues" evidence="1">
    <location>
        <begin position="235"/>
        <end position="245"/>
    </location>
</feature>
<comment type="caution">
    <text evidence="2">The sequence shown here is derived from an EMBL/GenBank/DDBJ whole genome shotgun (WGS) entry which is preliminary data.</text>
</comment>
<dbReference type="GO" id="GO:0016799">
    <property type="term" value="F:hydrolase activity, hydrolyzing N-glycosyl compounds"/>
    <property type="evidence" value="ECO:0007669"/>
    <property type="project" value="TreeGrafter"/>
</dbReference>
<dbReference type="Gene3D" id="3.40.50.450">
    <property type="match status" value="1"/>
</dbReference>
<dbReference type="PANTHER" id="PTHR31223">
    <property type="entry name" value="LOG FAMILY PROTEIN YJL055W"/>
    <property type="match status" value="1"/>
</dbReference>
<feature type="region of interest" description="Disordered" evidence="1">
    <location>
        <begin position="223"/>
        <end position="245"/>
    </location>
</feature>
<evidence type="ECO:0000313" key="2">
    <source>
        <dbReference type="EMBL" id="KAF9793301.1"/>
    </source>
</evidence>
<keyword evidence="3" id="KW-1185">Reference proteome</keyword>
<accession>A0A9P6HYE7</accession>
<evidence type="ECO:0000313" key="3">
    <source>
        <dbReference type="Proteomes" id="UP000736335"/>
    </source>
</evidence>
<dbReference type="GO" id="GO:0005829">
    <property type="term" value="C:cytosol"/>
    <property type="evidence" value="ECO:0007669"/>
    <property type="project" value="TreeGrafter"/>
</dbReference>